<keyword evidence="2" id="KW-1185">Reference proteome</keyword>
<dbReference type="EMBL" id="VSWC01000016">
    <property type="protein sequence ID" value="KAA1111886.1"/>
    <property type="molecule type" value="Genomic_DNA"/>
</dbReference>
<comment type="caution">
    <text evidence="1">The sequence shown here is derived from an EMBL/GenBank/DDBJ whole genome shotgun (WGS) entry which is preliminary data.</text>
</comment>
<proteinExistence type="predicted"/>
<dbReference type="AlphaFoldDB" id="A0A5B0QF80"/>
<evidence type="ECO:0000313" key="2">
    <source>
        <dbReference type="Proteomes" id="UP000324748"/>
    </source>
</evidence>
<dbReference type="Proteomes" id="UP000324748">
    <property type="component" value="Unassembled WGS sequence"/>
</dbReference>
<reference evidence="1 2" key="1">
    <citation type="submission" date="2019-05" db="EMBL/GenBank/DDBJ databases">
        <title>Emergence of the Ug99 lineage of the wheat stem rust pathogen through somatic hybridization.</title>
        <authorList>
            <person name="Li F."/>
            <person name="Upadhyaya N.M."/>
            <person name="Sperschneider J."/>
            <person name="Matny O."/>
            <person name="Nguyen-Phuc H."/>
            <person name="Mago R."/>
            <person name="Raley C."/>
            <person name="Miller M.E."/>
            <person name="Silverstein K.A.T."/>
            <person name="Henningsen E."/>
            <person name="Hirsch C.D."/>
            <person name="Visser B."/>
            <person name="Pretorius Z.A."/>
            <person name="Steffenson B.J."/>
            <person name="Schwessinger B."/>
            <person name="Dodds P.N."/>
            <person name="Figueroa M."/>
        </authorList>
    </citation>
    <scope>NUCLEOTIDE SEQUENCE [LARGE SCALE GENOMIC DNA]</scope>
    <source>
        <strain evidence="1">21-0</strain>
    </source>
</reference>
<evidence type="ECO:0000313" key="1">
    <source>
        <dbReference type="EMBL" id="KAA1111886.1"/>
    </source>
</evidence>
<accession>A0A5B0QF80</accession>
<organism evidence="1 2">
    <name type="scientific">Puccinia graminis f. sp. tritici</name>
    <dbReference type="NCBI Taxonomy" id="56615"/>
    <lineage>
        <taxon>Eukaryota</taxon>
        <taxon>Fungi</taxon>
        <taxon>Dikarya</taxon>
        <taxon>Basidiomycota</taxon>
        <taxon>Pucciniomycotina</taxon>
        <taxon>Pucciniomycetes</taxon>
        <taxon>Pucciniales</taxon>
        <taxon>Pucciniaceae</taxon>
        <taxon>Puccinia</taxon>
    </lineage>
</organism>
<protein>
    <submittedName>
        <fullName evidence="1">Uncharacterized protein</fullName>
    </submittedName>
</protein>
<gene>
    <name evidence="1" type="ORF">PGT21_014674</name>
</gene>
<sequence>MNASPSEETYTSLSHDYGNPHNVVPVVAAPRESVAFLGAWASSLARAASVLVGQGHTHPFGI</sequence>
<name>A0A5B0QF80_PUCGR</name>